<protein>
    <submittedName>
        <fullName evidence="2">Uncharacterized protein</fullName>
    </submittedName>
</protein>
<evidence type="ECO:0000256" key="1">
    <source>
        <dbReference type="SAM" id="MobiDB-lite"/>
    </source>
</evidence>
<dbReference type="RefSeq" id="WP_150962743.1">
    <property type="nucleotide sequence ID" value="NZ_VZZJ01000005.1"/>
</dbReference>
<proteinExistence type="predicted"/>
<dbReference type="EMBL" id="VZZJ01000005">
    <property type="protein sequence ID" value="KAB1074347.1"/>
    <property type="molecule type" value="Genomic_DNA"/>
</dbReference>
<dbReference type="AlphaFoldDB" id="A0A6N6MS27"/>
<name>A0A6N6MS27_9HYPH</name>
<gene>
    <name evidence="2" type="ORF">F6X51_08215</name>
</gene>
<keyword evidence="3" id="KW-1185">Reference proteome</keyword>
<comment type="caution">
    <text evidence="2">The sequence shown here is derived from an EMBL/GenBank/DDBJ whole genome shotgun (WGS) entry which is preliminary data.</text>
</comment>
<organism evidence="2 3">
    <name type="scientific">Methylobacterium planeticum</name>
    <dbReference type="NCBI Taxonomy" id="2615211"/>
    <lineage>
        <taxon>Bacteria</taxon>
        <taxon>Pseudomonadati</taxon>
        <taxon>Pseudomonadota</taxon>
        <taxon>Alphaproteobacteria</taxon>
        <taxon>Hyphomicrobiales</taxon>
        <taxon>Methylobacteriaceae</taxon>
        <taxon>Methylobacterium</taxon>
    </lineage>
</organism>
<dbReference type="Proteomes" id="UP000441523">
    <property type="component" value="Unassembled WGS sequence"/>
</dbReference>
<evidence type="ECO:0000313" key="3">
    <source>
        <dbReference type="Proteomes" id="UP000441523"/>
    </source>
</evidence>
<evidence type="ECO:0000313" key="2">
    <source>
        <dbReference type="EMBL" id="KAB1074347.1"/>
    </source>
</evidence>
<feature type="region of interest" description="Disordered" evidence="1">
    <location>
        <begin position="1"/>
        <end position="65"/>
    </location>
</feature>
<reference evidence="2 3" key="1">
    <citation type="submission" date="2019-09" db="EMBL/GenBank/DDBJ databases">
        <title>YIM 132548 draft genome.</title>
        <authorList>
            <person name="Jiang L."/>
        </authorList>
    </citation>
    <scope>NUCLEOTIDE SEQUENCE [LARGE SCALE GENOMIC DNA]</scope>
    <source>
        <strain evidence="2 3">YIM 132548</strain>
    </source>
</reference>
<accession>A0A6N6MS27</accession>
<sequence>MTGLADAANPPGPSASRREARAPAPVEPAALDPRGRCLISAKDLREIPAAGPGTRARRSGNIQLS</sequence>